<dbReference type="EMBL" id="RBZN01000038">
    <property type="protein sequence ID" value="RKQ14832.1"/>
    <property type="molecule type" value="Genomic_DNA"/>
</dbReference>
<evidence type="ECO:0000256" key="6">
    <source>
        <dbReference type="SAM" id="Phobius"/>
    </source>
</evidence>
<dbReference type="AlphaFoldDB" id="A0A494YXD9"/>
<keyword evidence="2" id="KW-1003">Cell membrane</keyword>
<comment type="subcellular location">
    <subcellularLocation>
        <location evidence="1">Cell membrane</location>
        <topology evidence="1">Multi-pass membrane protein</topology>
    </subcellularLocation>
</comment>
<evidence type="ECO:0000256" key="3">
    <source>
        <dbReference type="ARBA" id="ARBA00022692"/>
    </source>
</evidence>
<evidence type="ECO:0000256" key="1">
    <source>
        <dbReference type="ARBA" id="ARBA00004651"/>
    </source>
</evidence>
<evidence type="ECO:0000256" key="2">
    <source>
        <dbReference type="ARBA" id="ARBA00022475"/>
    </source>
</evidence>
<accession>A0A494YXD9</accession>
<keyword evidence="3 6" id="KW-0812">Transmembrane</keyword>
<name>A0A494YXD9_9BACL</name>
<gene>
    <name evidence="7" type="ORF">D8M03_13225</name>
</gene>
<dbReference type="RefSeq" id="WP_121215301.1">
    <property type="nucleotide sequence ID" value="NZ_RBZN01000038.1"/>
</dbReference>
<evidence type="ECO:0000256" key="4">
    <source>
        <dbReference type="ARBA" id="ARBA00022989"/>
    </source>
</evidence>
<dbReference type="GO" id="GO:0005886">
    <property type="term" value="C:plasma membrane"/>
    <property type="evidence" value="ECO:0007669"/>
    <property type="project" value="UniProtKB-SubCell"/>
</dbReference>
<feature type="transmembrane region" description="Helical" evidence="6">
    <location>
        <begin position="192"/>
        <end position="211"/>
    </location>
</feature>
<sequence length="216" mass="23627">MADFLSIDFSNFAAFLMVAMVMMIIPGPDMAFIISRSVSGGRKQGIATAFGMQLGFIFHILIAVCGLSAILMTSTIAFQIVKYVGAVYLVYLGVKTIHEKQQITLDTQQKIHSSVWKSFTQGAITNILNPKNALFFLTFLPQFIKPAAGNTAFQFIFLGVVFGVMGLIFDILLTLLATALKDRFTTNTKAIQWQKNISGGVLIILGAILAFEKSRA</sequence>
<proteinExistence type="predicted"/>
<feature type="transmembrane region" description="Helical" evidence="6">
    <location>
        <begin position="155"/>
        <end position="180"/>
    </location>
</feature>
<dbReference type="Proteomes" id="UP000272238">
    <property type="component" value="Unassembled WGS sequence"/>
</dbReference>
<feature type="transmembrane region" description="Helical" evidence="6">
    <location>
        <begin position="46"/>
        <end position="70"/>
    </location>
</feature>
<organism evidence="7 8">
    <name type="scientific">Ureibacillus endophyticus</name>
    <dbReference type="NCBI Taxonomy" id="1978490"/>
    <lineage>
        <taxon>Bacteria</taxon>
        <taxon>Bacillati</taxon>
        <taxon>Bacillota</taxon>
        <taxon>Bacilli</taxon>
        <taxon>Bacillales</taxon>
        <taxon>Caryophanaceae</taxon>
        <taxon>Ureibacillus</taxon>
    </lineage>
</organism>
<keyword evidence="8" id="KW-1185">Reference proteome</keyword>
<feature type="transmembrane region" description="Helical" evidence="6">
    <location>
        <begin position="12"/>
        <end position="34"/>
    </location>
</feature>
<dbReference type="PANTHER" id="PTHR30086">
    <property type="entry name" value="ARGININE EXPORTER PROTEIN ARGO"/>
    <property type="match status" value="1"/>
</dbReference>
<keyword evidence="5 6" id="KW-0472">Membrane</keyword>
<reference evidence="7 8" key="1">
    <citation type="journal article" date="2016" name="Antonie Van Leeuwenhoek">
        <title>Lysinibacillus endophyticus sp. nov., an indole-3-acetic acid producing endophytic bacterium isolated from corn root (Zea mays cv. Xinken-5).</title>
        <authorList>
            <person name="Yu J."/>
            <person name="Guan X."/>
            <person name="Liu C."/>
            <person name="Xiang W."/>
            <person name="Yu Z."/>
            <person name="Liu X."/>
            <person name="Wang G."/>
        </authorList>
    </citation>
    <scope>NUCLEOTIDE SEQUENCE [LARGE SCALE GENOMIC DNA]</scope>
    <source>
        <strain evidence="7 8">DSM 100506</strain>
    </source>
</reference>
<dbReference type="InterPro" id="IPR001123">
    <property type="entry name" value="LeuE-type"/>
</dbReference>
<keyword evidence="4 6" id="KW-1133">Transmembrane helix</keyword>
<dbReference type="GO" id="GO:0015171">
    <property type="term" value="F:amino acid transmembrane transporter activity"/>
    <property type="evidence" value="ECO:0007669"/>
    <property type="project" value="TreeGrafter"/>
</dbReference>
<dbReference type="PANTHER" id="PTHR30086:SF20">
    <property type="entry name" value="ARGININE EXPORTER PROTEIN ARGO-RELATED"/>
    <property type="match status" value="1"/>
</dbReference>
<evidence type="ECO:0000256" key="5">
    <source>
        <dbReference type="ARBA" id="ARBA00023136"/>
    </source>
</evidence>
<protein>
    <submittedName>
        <fullName evidence="7">LysE family translocator</fullName>
    </submittedName>
</protein>
<evidence type="ECO:0000313" key="7">
    <source>
        <dbReference type="EMBL" id="RKQ14832.1"/>
    </source>
</evidence>
<dbReference type="Pfam" id="PF01810">
    <property type="entry name" value="LysE"/>
    <property type="match status" value="1"/>
</dbReference>
<evidence type="ECO:0000313" key="8">
    <source>
        <dbReference type="Proteomes" id="UP000272238"/>
    </source>
</evidence>
<dbReference type="PIRSF" id="PIRSF006324">
    <property type="entry name" value="LeuE"/>
    <property type="match status" value="1"/>
</dbReference>
<dbReference type="OrthoDB" id="9784202at2"/>
<comment type="caution">
    <text evidence="7">The sequence shown here is derived from an EMBL/GenBank/DDBJ whole genome shotgun (WGS) entry which is preliminary data.</text>
</comment>